<gene>
    <name evidence="1" type="primary">orf39</name>
</gene>
<dbReference type="EMBL" id="MF101412">
    <property type="protein sequence ID" value="ARW60158.1"/>
    <property type="molecule type" value="Genomic_DNA"/>
</dbReference>
<proteinExistence type="predicted"/>
<name>A0A1Z1M260_9FLOR</name>
<keyword evidence="1" id="KW-0934">Plastid</keyword>
<sequence length="39" mass="4730">MIILVCRKKLNCNYVLNTKYHYLSLIDFCFKLYNLVLIC</sequence>
<dbReference type="AlphaFoldDB" id="A0A1Z1M260"/>
<keyword evidence="1" id="KW-0150">Chloroplast</keyword>
<accession>A0A1Z1M260</accession>
<protein>
    <submittedName>
        <fullName evidence="1">Uncharacterized protein</fullName>
    </submittedName>
</protein>
<evidence type="ECO:0000313" key="1">
    <source>
        <dbReference type="EMBL" id="ARW60158.1"/>
    </source>
</evidence>
<organism evidence="1">
    <name type="scientific">Laurencieae sp</name>
    <dbReference type="NCBI Taxonomy" id="2007162"/>
    <lineage>
        <taxon>Eukaryota</taxon>
        <taxon>Rhodophyta</taxon>
        <taxon>Florideophyceae</taxon>
        <taxon>Rhodymeniophycidae</taxon>
        <taxon>Ceramiales</taxon>
        <taxon>Rhodomelaceae</taxon>
        <taxon>Laurencieae</taxon>
    </lineage>
</organism>
<reference evidence="1" key="1">
    <citation type="journal article" date="2017" name="J. Phycol.">
        <title>Analysis of chloroplast genomes and a supermatrix inform reclassification of the Rhodomelaceae (Rhodophyta).</title>
        <authorList>
            <person name="Diaz-Tapia P."/>
            <person name="Maggs C.A."/>
            <person name="West J.A."/>
            <person name="Verbruggen H."/>
        </authorList>
    </citation>
    <scope>NUCLEOTIDE SEQUENCE</scope>
    <source>
        <strain evidence="1">JFC1711</strain>
    </source>
</reference>
<geneLocation type="chloroplast" evidence="1"/>